<accession>A0AA42DJS9</accession>
<dbReference type="GO" id="GO:0003677">
    <property type="term" value="F:DNA binding"/>
    <property type="evidence" value="ECO:0007669"/>
    <property type="project" value="UniProtKB-KW"/>
</dbReference>
<gene>
    <name evidence="6" type="ORF">PBV87_01455</name>
</gene>
<dbReference type="InterPro" id="IPR050950">
    <property type="entry name" value="HTH-type_LysR_regulators"/>
</dbReference>
<dbReference type="PANTHER" id="PTHR30419">
    <property type="entry name" value="HTH-TYPE TRANSCRIPTIONAL REGULATOR YBHD"/>
    <property type="match status" value="1"/>
</dbReference>
<dbReference type="PROSITE" id="PS50931">
    <property type="entry name" value="HTH_LYSR"/>
    <property type="match status" value="1"/>
</dbReference>
<organism evidence="6 7">
    <name type="scientific">Holtiella tumoricola</name>
    <dbReference type="NCBI Taxonomy" id="3018743"/>
    <lineage>
        <taxon>Bacteria</taxon>
        <taxon>Bacillati</taxon>
        <taxon>Bacillota</taxon>
        <taxon>Clostridia</taxon>
        <taxon>Lachnospirales</taxon>
        <taxon>Cellulosilyticaceae</taxon>
        <taxon>Holtiella</taxon>
    </lineage>
</organism>
<dbReference type="GO" id="GO:0005829">
    <property type="term" value="C:cytosol"/>
    <property type="evidence" value="ECO:0007669"/>
    <property type="project" value="TreeGrafter"/>
</dbReference>
<dbReference type="Gene3D" id="1.10.10.10">
    <property type="entry name" value="Winged helix-like DNA-binding domain superfamily/Winged helix DNA-binding domain"/>
    <property type="match status" value="1"/>
</dbReference>
<evidence type="ECO:0000256" key="1">
    <source>
        <dbReference type="ARBA" id="ARBA00009437"/>
    </source>
</evidence>
<proteinExistence type="inferred from homology"/>
<protein>
    <submittedName>
        <fullName evidence="6">LysR family transcriptional regulator</fullName>
    </submittedName>
</protein>
<dbReference type="SUPFAM" id="SSF53850">
    <property type="entry name" value="Periplasmic binding protein-like II"/>
    <property type="match status" value="1"/>
</dbReference>
<dbReference type="RefSeq" id="WP_271010898.1">
    <property type="nucleotide sequence ID" value="NZ_JAQIFT010000010.1"/>
</dbReference>
<sequence>MEYNQLKYIVEIVESGSISKAAQVLFLSQPNLSSQVTQLEKEIGRQLFIRGNRGVTLTKEGIEVYHYAKQVVSQFELTKQKLLNHISENKIKIASCGCEVIEPAFFEVCKVFNQMNYEFELEYCNIEQCIEKLGSQEVDVAVIPYTSLQYKKLDQFLINKNLCMQEIFTGELKVHVSEQWELSKKAKINKGDLRGLVHVKKNILFSGMFSLDYEMRQLGMEFCNKSLVTHQIKTYEAALAHLPSFAITPEWHCNLEVNSYLKRIPFAGNPISVTIAVIKRNNEVLRKEVLYFLEQLKRYK</sequence>
<keyword evidence="2" id="KW-0805">Transcription regulation</keyword>
<dbReference type="FunFam" id="1.10.10.10:FF:000001">
    <property type="entry name" value="LysR family transcriptional regulator"/>
    <property type="match status" value="1"/>
</dbReference>
<evidence type="ECO:0000313" key="7">
    <source>
        <dbReference type="Proteomes" id="UP001169242"/>
    </source>
</evidence>
<dbReference type="PRINTS" id="PR00039">
    <property type="entry name" value="HTHLYSR"/>
</dbReference>
<dbReference type="PANTHER" id="PTHR30419:SF25">
    <property type="entry name" value="HTH-TYPE TRANSCRIPTIONAL REGULATOR YTLI"/>
    <property type="match status" value="1"/>
</dbReference>
<reference evidence="6" key="1">
    <citation type="journal article" date="2023" name="Int. J. Syst. Evol. Microbiol.">
        <title>&lt;i&gt;Holtiella tumoricola&lt;/i&gt; gen. nov. sp. nov., isolated from a human clinical sample.</title>
        <authorList>
            <person name="Allen-Vercoe E."/>
            <person name="Daigneault M.C."/>
            <person name="Vancuren S.J."/>
            <person name="Cochrane K."/>
            <person name="O'Neal L.L."/>
            <person name="Sankaranarayanan K."/>
            <person name="Lawson P.A."/>
        </authorList>
    </citation>
    <scope>NUCLEOTIDE SEQUENCE</scope>
    <source>
        <strain evidence="6">CC70A</strain>
    </source>
</reference>
<dbReference type="Pfam" id="PF00126">
    <property type="entry name" value="HTH_1"/>
    <property type="match status" value="1"/>
</dbReference>
<name>A0AA42DJS9_9FIRM</name>
<dbReference type="SUPFAM" id="SSF46785">
    <property type="entry name" value="Winged helix' DNA-binding domain"/>
    <property type="match status" value="1"/>
</dbReference>
<evidence type="ECO:0000256" key="2">
    <source>
        <dbReference type="ARBA" id="ARBA00023015"/>
    </source>
</evidence>
<dbReference type="InterPro" id="IPR036388">
    <property type="entry name" value="WH-like_DNA-bd_sf"/>
</dbReference>
<dbReference type="Proteomes" id="UP001169242">
    <property type="component" value="Unassembled WGS sequence"/>
</dbReference>
<keyword evidence="7" id="KW-1185">Reference proteome</keyword>
<keyword evidence="4" id="KW-0804">Transcription</keyword>
<dbReference type="InterPro" id="IPR000847">
    <property type="entry name" value="LysR_HTH_N"/>
</dbReference>
<dbReference type="GO" id="GO:0003700">
    <property type="term" value="F:DNA-binding transcription factor activity"/>
    <property type="evidence" value="ECO:0007669"/>
    <property type="project" value="InterPro"/>
</dbReference>
<dbReference type="AlphaFoldDB" id="A0AA42DJS9"/>
<comment type="caution">
    <text evidence="6">The sequence shown here is derived from an EMBL/GenBank/DDBJ whole genome shotgun (WGS) entry which is preliminary data.</text>
</comment>
<dbReference type="InterPro" id="IPR036390">
    <property type="entry name" value="WH_DNA-bd_sf"/>
</dbReference>
<dbReference type="EMBL" id="JAQIFT010000010">
    <property type="protein sequence ID" value="MDA3730182.1"/>
    <property type="molecule type" value="Genomic_DNA"/>
</dbReference>
<evidence type="ECO:0000256" key="3">
    <source>
        <dbReference type="ARBA" id="ARBA00023125"/>
    </source>
</evidence>
<evidence type="ECO:0000259" key="5">
    <source>
        <dbReference type="PROSITE" id="PS50931"/>
    </source>
</evidence>
<evidence type="ECO:0000313" key="6">
    <source>
        <dbReference type="EMBL" id="MDA3730182.1"/>
    </source>
</evidence>
<comment type="similarity">
    <text evidence="1">Belongs to the LysR transcriptional regulatory family.</text>
</comment>
<feature type="domain" description="HTH lysR-type" evidence="5">
    <location>
        <begin position="1"/>
        <end position="58"/>
    </location>
</feature>
<evidence type="ECO:0000256" key="4">
    <source>
        <dbReference type="ARBA" id="ARBA00023163"/>
    </source>
</evidence>
<dbReference type="CDD" id="cd05466">
    <property type="entry name" value="PBP2_LTTR_substrate"/>
    <property type="match status" value="1"/>
</dbReference>
<keyword evidence="3" id="KW-0238">DNA-binding</keyword>